<proteinExistence type="predicted"/>
<dbReference type="Proteomes" id="UP001569414">
    <property type="component" value="Unassembled WGS sequence"/>
</dbReference>
<keyword evidence="2" id="KW-1185">Reference proteome</keyword>
<accession>A0ABV4NM21</accession>
<protein>
    <recommendedName>
        <fullName evidence="3">Peptidase S8/S53 domain-containing protein</fullName>
    </recommendedName>
</protein>
<gene>
    <name evidence="1" type="ORF">ACCI51_07610</name>
</gene>
<dbReference type="SUPFAM" id="SSF52743">
    <property type="entry name" value="Subtilisin-like"/>
    <property type="match status" value="1"/>
</dbReference>
<evidence type="ECO:0000313" key="2">
    <source>
        <dbReference type="Proteomes" id="UP001569414"/>
    </source>
</evidence>
<reference evidence="1 2" key="1">
    <citation type="submission" date="2024-08" db="EMBL/GenBank/DDBJ databases">
        <authorList>
            <person name="Ishaq N."/>
        </authorList>
    </citation>
    <scope>NUCLEOTIDE SEQUENCE [LARGE SCALE GENOMIC DNA]</scope>
    <source>
        <strain evidence="1 2">JCM 30400</strain>
    </source>
</reference>
<organism evidence="1 2">
    <name type="scientific">Microbulbifer echini</name>
    <dbReference type="NCBI Taxonomy" id="1529067"/>
    <lineage>
        <taxon>Bacteria</taxon>
        <taxon>Pseudomonadati</taxon>
        <taxon>Pseudomonadota</taxon>
        <taxon>Gammaproteobacteria</taxon>
        <taxon>Cellvibrionales</taxon>
        <taxon>Microbulbiferaceae</taxon>
        <taxon>Microbulbifer</taxon>
    </lineage>
</organism>
<dbReference type="InterPro" id="IPR036852">
    <property type="entry name" value="Peptidase_S8/S53_dom_sf"/>
</dbReference>
<sequence>MNKIIIAILLVVFSLKVFASGLSVEQARESLGTIKELTPWPWEEPVTPILDEYLSADFDQYQGWAKSMYMVDELKMHKWGQSITEFIVLAELLYTFQPEDYQVENKHAFEAAITQLDLFRLELNDFLFPYVPGYNLKQHNLVRHFDGEGIVIAVFDLFDPARLEEQRAQHANIEAEVQFGDPITFLHGNTVIDIILDIAPKATIVPVSTESKTYNEAMVYMRNRDDISVINMSRAFHITNDQLDPEFAEHLSHILQSKIFTKSIGNTGTDLDGENSDVRKRLGLPPLGSFFTYDLALIKAFLAQNQSVPGSQNLMFAINLQPFSDQVSLTATVPGYNELAIKRSFAISGDAVFSASSHNFESGSSFAAPQLAAISALLLNAADYYGYSEAEAVPTVVQSLQKTARHSHLGSNNTGLGFVDAHKALINLKRLSDGPIKAH</sequence>
<dbReference type="Gene3D" id="3.40.50.200">
    <property type="entry name" value="Peptidase S8/S53 domain"/>
    <property type="match status" value="1"/>
</dbReference>
<dbReference type="EMBL" id="JBGMEL010000006">
    <property type="protein sequence ID" value="MFA0790410.1"/>
    <property type="molecule type" value="Genomic_DNA"/>
</dbReference>
<name>A0ABV4NM21_9GAMM</name>
<dbReference type="RefSeq" id="WP_371843178.1">
    <property type="nucleotide sequence ID" value="NZ_JBGMEL010000006.1"/>
</dbReference>
<evidence type="ECO:0000313" key="1">
    <source>
        <dbReference type="EMBL" id="MFA0790410.1"/>
    </source>
</evidence>
<comment type="caution">
    <text evidence="1">The sequence shown here is derived from an EMBL/GenBank/DDBJ whole genome shotgun (WGS) entry which is preliminary data.</text>
</comment>
<evidence type="ECO:0008006" key="3">
    <source>
        <dbReference type="Google" id="ProtNLM"/>
    </source>
</evidence>